<dbReference type="AlphaFoldDB" id="A1SVF5"/>
<dbReference type="STRING" id="357804.Ping_1678"/>
<reference evidence="2 3" key="1">
    <citation type="submission" date="2007-01" db="EMBL/GenBank/DDBJ databases">
        <title>Complete sequence of Psychromonas ingrahamii 37.</title>
        <authorList>
            <consortium name="US DOE Joint Genome Institute"/>
            <person name="Copeland A."/>
            <person name="Lucas S."/>
            <person name="Lapidus A."/>
            <person name="Barry K."/>
            <person name="Detter J.C."/>
            <person name="Glavina del Rio T."/>
            <person name="Hammon N."/>
            <person name="Israni S."/>
            <person name="Dalin E."/>
            <person name="Tice H."/>
            <person name="Pitluck S."/>
            <person name="Thompson L.S."/>
            <person name="Brettin T."/>
            <person name="Bruce D."/>
            <person name="Han C."/>
            <person name="Tapia R."/>
            <person name="Schmutz J."/>
            <person name="Larimer F."/>
            <person name="Land M."/>
            <person name="Hauser L."/>
            <person name="Kyrpides N."/>
            <person name="Ivanova N."/>
            <person name="Staley J."/>
            <person name="Richardson P."/>
        </authorList>
    </citation>
    <scope>NUCLEOTIDE SEQUENCE [LARGE SCALE GENOMIC DNA]</scope>
    <source>
        <strain evidence="2 3">37</strain>
    </source>
</reference>
<dbReference type="eggNOG" id="COG3218">
    <property type="taxonomic scope" value="Bacteria"/>
</dbReference>
<evidence type="ECO:0000313" key="2">
    <source>
        <dbReference type="EMBL" id="ABM03470.1"/>
    </source>
</evidence>
<accession>A1SVF5</accession>
<proteinExistence type="predicted"/>
<dbReference type="EMBL" id="CP000510">
    <property type="protein sequence ID" value="ABM03470.1"/>
    <property type="molecule type" value="Genomic_DNA"/>
</dbReference>
<dbReference type="KEGG" id="pin:Ping_1678"/>
<sequence length="200" mass="22213">MKNRDFFLLALLLIGITGCAGKKLPPVSTYTLYPALDTFYLPKSQEGKPAGILMLGRMGSSHVFNAREIIYSDQRYGQSSYAYSRWSDSPTIMLRLIFQEALEKSGRYIAVVPYSSQSKSDFLLESTLLDFSHRVNDDGTSDGLIKIHFNLIDNNTSRVIKSRNFVSSLPVAPPINAGNAVAALNKAATIVTKELVDWLR</sequence>
<dbReference type="PROSITE" id="PS51257">
    <property type="entry name" value="PROKAR_LIPOPROTEIN"/>
    <property type="match status" value="1"/>
</dbReference>
<dbReference type="SUPFAM" id="SSF159594">
    <property type="entry name" value="XCC0632-like"/>
    <property type="match status" value="1"/>
</dbReference>
<dbReference type="Gene3D" id="3.40.50.10610">
    <property type="entry name" value="ABC-type transport auxiliary lipoprotein component"/>
    <property type="match status" value="1"/>
</dbReference>
<organism evidence="2 3">
    <name type="scientific">Psychromonas ingrahamii (strain DSM 17664 / CCUG 51855 / 37)</name>
    <dbReference type="NCBI Taxonomy" id="357804"/>
    <lineage>
        <taxon>Bacteria</taxon>
        <taxon>Pseudomonadati</taxon>
        <taxon>Pseudomonadota</taxon>
        <taxon>Gammaproteobacteria</taxon>
        <taxon>Alteromonadales</taxon>
        <taxon>Psychromonadaceae</taxon>
        <taxon>Psychromonas</taxon>
    </lineage>
</organism>
<dbReference type="Proteomes" id="UP000000639">
    <property type="component" value="Chromosome"/>
</dbReference>
<dbReference type="RefSeq" id="WP_011770030.1">
    <property type="nucleotide sequence ID" value="NC_008709.1"/>
</dbReference>
<dbReference type="HOGENOM" id="CLU_118940_0_0_6"/>
<feature type="domain" description="ABC-type transport auxiliary lipoprotein component" evidence="1">
    <location>
        <begin position="44"/>
        <end position="194"/>
    </location>
</feature>
<evidence type="ECO:0000313" key="3">
    <source>
        <dbReference type="Proteomes" id="UP000000639"/>
    </source>
</evidence>
<evidence type="ECO:0000259" key="1">
    <source>
        <dbReference type="Pfam" id="PF03886"/>
    </source>
</evidence>
<gene>
    <name evidence="2" type="ordered locus">Ping_1678</name>
</gene>
<dbReference type="Pfam" id="PF03886">
    <property type="entry name" value="ABC_trans_aux"/>
    <property type="match status" value="1"/>
</dbReference>
<dbReference type="OrthoDB" id="5795476at2"/>
<dbReference type="InterPro" id="IPR005586">
    <property type="entry name" value="ABC_trans_aux"/>
</dbReference>
<keyword evidence="3" id="KW-1185">Reference proteome</keyword>
<name>A1SVF5_PSYIN</name>
<protein>
    <submittedName>
        <fullName evidence="2">ABC-type uncharacterized transport system auxiliary component-like protein</fullName>
    </submittedName>
</protein>